<feature type="transmembrane region" description="Helical" evidence="1">
    <location>
        <begin position="198"/>
        <end position="219"/>
    </location>
</feature>
<name>Q2RZ01_SALRD</name>
<dbReference type="PATRIC" id="fig|309807.25.peg.2851"/>
<dbReference type="KEGG" id="sru:SRU_2738"/>
<sequence length="293" mass="30805">MLPAPYALSPDPSRAEFRYAMSTRSAFRFDPRAIVGSFLTGVVFVVLFTWMTGNALGAPTFPLLAMISGFILAGATYGALSEGETVLEPALAAVLVAVAAYFIISALGLQAFDPLVSDGAFTYTMVVAFLNGLVLTFGGAWAGETLQRTYAESESAALSWDWVMAGTILGFAVSLFLVNFVIWVFGLFGNPAAAIDAPYAWVMLLVVFLGLEATGYVCAFRSPGDTSYEAAVAGLITLVLLIDVFVVALGGANILSYGRMALVLVIGLVASLVGGYIGERKQAQVESGRPSEA</sequence>
<evidence type="ECO:0000256" key="1">
    <source>
        <dbReference type="SAM" id="Phobius"/>
    </source>
</evidence>
<dbReference type="OrthoDB" id="1495704at2"/>
<keyword evidence="1" id="KW-0812">Transmembrane</keyword>
<keyword evidence="3" id="KW-1185">Reference proteome</keyword>
<gene>
    <name evidence="2" type="ordered locus">SRU_2738</name>
</gene>
<feature type="transmembrane region" description="Helical" evidence="1">
    <location>
        <begin position="33"/>
        <end position="53"/>
    </location>
</feature>
<dbReference type="AlphaFoldDB" id="Q2RZ01"/>
<evidence type="ECO:0000313" key="2">
    <source>
        <dbReference type="EMBL" id="ABC45420.1"/>
    </source>
</evidence>
<keyword evidence="1" id="KW-0472">Membrane</keyword>
<accession>Q2RZ01</accession>
<feature type="transmembrane region" description="Helical" evidence="1">
    <location>
        <begin position="90"/>
        <end position="109"/>
    </location>
</feature>
<feature type="transmembrane region" description="Helical" evidence="1">
    <location>
        <begin position="231"/>
        <end position="251"/>
    </location>
</feature>
<feature type="transmembrane region" description="Helical" evidence="1">
    <location>
        <begin position="121"/>
        <end position="142"/>
    </location>
</feature>
<protein>
    <submittedName>
        <fullName evidence="2">Uncharacterized protein</fullName>
    </submittedName>
</protein>
<feature type="transmembrane region" description="Helical" evidence="1">
    <location>
        <begin position="257"/>
        <end position="277"/>
    </location>
</feature>
<dbReference type="Proteomes" id="UP000008674">
    <property type="component" value="Chromosome"/>
</dbReference>
<dbReference type="EnsemblBacteria" id="ABC45420">
    <property type="protein sequence ID" value="ABC45420"/>
    <property type="gene ID" value="SRU_2738"/>
</dbReference>
<reference evidence="2 3" key="1">
    <citation type="journal article" date="2005" name="Proc. Natl. Acad. Sci. U.S.A.">
        <title>The genome of Salinibacter ruber: convergence and gene exchange among hyperhalophilic bacteria and archaea.</title>
        <authorList>
            <person name="Mongodin E.F."/>
            <person name="Nelson K.E."/>
            <person name="Daugherty S."/>
            <person name="Deboy R.T."/>
            <person name="Wister J."/>
            <person name="Khouri H."/>
            <person name="Weidman J."/>
            <person name="Walsh D.A."/>
            <person name="Papke R.T."/>
            <person name="Sanchez Perez G."/>
            <person name="Sharma A.K."/>
            <person name="Nesbo C.L."/>
            <person name="MacLeod D."/>
            <person name="Bapteste E."/>
            <person name="Doolittle W.F."/>
            <person name="Charlebois R.L."/>
            <person name="Legault B."/>
            <person name="Rodriguez-Valera F."/>
        </authorList>
    </citation>
    <scope>NUCLEOTIDE SEQUENCE [LARGE SCALE GENOMIC DNA]</scope>
    <source>
        <strain evidence="3">DSM 13855 / CECT 5946 / M31</strain>
    </source>
</reference>
<dbReference type="EMBL" id="CP000159">
    <property type="protein sequence ID" value="ABC45420.1"/>
    <property type="molecule type" value="Genomic_DNA"/>
</dbReference>
<evidence type="ECO:0000313" key="3">
    <source>
        <dbReference type="Proteomes" id="UP000008674"/>
    </source>
</evidence>
<keyword evidence="1" id="KW-1133">Transmembrane helix</keyword>
<dbReference type="HOGENOM" id="CLU_949603_0_0_10"/>
<organism evidence="2 3">
    <name type="scientific">Salinibacter ruber (strain DSM 13855 / M31)</name>
    <dbReference type="NCBI Taxonomy" id="309807"/>
    <lineage>
        <taxon>Bacteria</taxon>
        <taxon>Pseudomonadati</taxon>
        <taxon>Rhodothermota</taxon>
        <taxon>Rhodothermia</taxon>
        <taxon>Rhodothermales</taxon>
        <taxon>Salinibacteraceae</taxon>
        <taxon>Salinibacter</taxon>
    </lineage>
</organism>
<feature type="transmembrane region" description="Helical" evidence="1">
    <location>
        <begin position="59"/>
        <end position="78"/>
    </location>
</feature>
<feature type="transmembrane region" description="Helical" evidence="1">
    <location>
        <begin position="162"/>
        <end position="186"/>
    </location>
</feature>
<proteinExistence type="predicted"/>